<feature type="chain" id="PRO_5021257307" description="Interleukin" evidence="8">
    <location>
        <begin position="21"/>
        <end position="144"/>
    </location>
</feature>
<evidence type="ECO:0000256" key="3">
    <source>
        <dbReference type="ARBA" id="ARBA00022514"/>
    </source>
</evidence>
<evidence type="ECO:0000256" key="8">
    <source>
        <dbReference type="SAM" id="SignalP"/>
    </source>
</evidence>
<dbReference type="Proteomes" id="UP000314982">
    <property type="component" value="Unassembled WGS sequence"/>
</dbReference>
<dbReference type="GO" id="GO:0005125">
    <property type="term" value="F:cytokine activity"/>
    <property type="evidence" value="ECO:0007669"/>
    <property type="project" value="UniProtKB-KW"/>
</dbReference>
<dbReference type="Ensembl" id="ENSHHUT00000000504.1">
    <property type="protein sequence ID" value="ENSHHUP00000000493.1"/>
    <property type="gene ID" value="ENSHHUG00000000318.1"/>
</dbReference>
<dbReference type="GO" id="GO:0005126">
    <property type="term" value="F:cytokine receptor binding"/>
    <property type="evidence" value="ECO:0007669"/>
    <property type="project" value="InterPro"/>
</dbReference>
<reference evidence="9" key="2">
    <citation type="submission" date="2025-08" db="UniProtKB">
        <authorList>
            <consortium name="Ensembl"/>
        </authorList>
    </citation>
    <scope>IDENTIFICATION</scope>
</reference>
<evidence type="ECO:0000256" key="1">
    <source>
        <dbReference type="ARBA" id="ARBA00004613"/>
    </source>
</evidence>
<keyword evidence="10" id="KW-1185">Reference proteome</keyword>
<evidence type="ECO:0000256" key="4">
    <source>
        <dbReference type="ARBA" id="ARBA00022525"/>
    </source>
</evidence>
<evidence type="ECO:0000256" key="2">
    <source>
        <dbReference type="ARBA" id="ARBA00006050"/>
    </source>
</evidence>
<keyword evidence="6" id="KW-1015">Disulfide bond</keyword>
<evidence type="ECO:0000313" key="10">
    <source>
        <dbReference type="Proteomes" id="UP000314982"/>
    </source>
</evidence>
<name>A0A4W5J8L0_9TELE</name>
<reference evidence="10" key="1">
    <citation type="submission" date="2018-06" db="EMBL/GenBank/DDBJ databases">
        <title>Genome assembly of Danube salmon.</title>
        <authorList>
            <person name="Macqueen D.J."/>
            <person name="Gundappa M.K."/>
        </authorList>
    </citation>
    <scope>NUCLEOTIDE SEQUENCE [LARGE SCALE GENOMIC DNA]</scope>
</reference>
<evidence type="ECO:0000313" key="9">
    <source>
        <dbReference type="Ensembl" id="ENSHHUP00000000493.1"/>
    </source>
</evidence>
<dbReference type="GO" id="GO:0005615">
    <property type="term" value="C:extracellular space"/>
    <property type="evidence" value="ECO:0007669"/>
    <property type="project" value="UniProtKB-KW"/>
</dbReference>
<proteinExistence type="inferred from homology"/>
<evidence type="ECO:0000256" key="5">
    <source>
        <dbReference type="ARBA" id="ARBA00022729"/>
    </source>
</evidence>
<keyword evidence="5 8" id="KW-0732">Signal</keyword>
<keyword evidence="4" id="KW-0964">Secreted</keyword>
<dbReference type="InterPro" id="IPR009079">
    <property type="entry name" value="4_helix_cytokine-like_core"/>
</dbReference>
<dbReference type="GO" id="GO:0006955">
    <property type="term" value="P:immune response"/>
    <property type="evidence" value="ECO:0007669"/>
    <property type="project" value="InterPro"/>
</dbReference>
<feature type="signal peptide" evidence="8">
    <location>
        <begin position="1"/>
        <end position="20"/>
    </location>
</feature>
<reference evidence="9" key="3">
    <citation type="submission" date="2025-09" db="UniProtKB">
        <authorList>
            <consortium name="Ensembl"/>
        </authorList>
    </citation>
    <scope>IDENTIFICATION</scope>
</reference>
<dbReference type="InterPro" id="IPR003443">
    <property type="entry name" value="IL-15/IL-21_fam"/>
</dbReference>
<evidence type="ECO:0000256" key="6">
    <source>
        <dbReference type="ARBA" id="ARBA00023157"/>
    </source>
</evidence>
<evidence type="ECO:0000256" key="7">
    <source>
        <dbReference type="RuleBase" id="RU003453"/>
    </source>
</evidence>
<dbReference type="Gene3D" id="1.20.1250.70">
    <property type="entry name" value="Interleukin-15/Interleukin-21"/>
    <property type="match status" value="1"/>
</dbReference>
<dbReference type="PROSITE" id="PS51257">
    <property type="entry name" value="PROKAR_LIPOPROTEIN"/>
    <property type="match status" value="1"/>
</dbReference>
<accession>A0A4W5J8L0</accession>
<dbReference type="Pfam" id="PF02372">
    <property type="entry name" value="IL15"/>
    <property type="match status" value="1"/>
</dbReference>
<keyword evidence="3 7" id="KW-0202">Cytokine</keyword>
<sequence length="144" mass="16275">MDHFYRISFLTLFLTGCLQGSPIDHVQVGIRYLQKEITCVSSVFYTPTDVENSCIDAALACSIKELNTVKEECLDNATNPESMQHQIGMTVKALQDMINNENSTTDTSECIYEDPQFEKSFEDFIQNVLHLTQARTAKISSLPR</sequence>
<dbReference type="AlphaFoldDB" id="A0A4W5J8L0"/>
<dbReference type="GeneTree" id="ENSGT00990000207836"/>
<comment type="subcellular location">
    <subcellularLocation>
        <location evidence="1">Secreted</location>
    </subcellularLocation>
</comment>
<dbReference type="SUPFAM" id="SSF47266">
    <property type="entry name" value="4-helical cytokines"/>
    <property type="match status" value="1"/>
</dbReference>
<protein>
    <recommendedName>
        <fullName evidence="7">Interleukin</fullName>
    </recommendedName>
</protein>
<organism evidence="9 10">
    <name type="scientific">Hucho hucho</name>
    <name type="common">huchen</name>
    <dbReference type="NCBI Taxonomy" id="62062"/>
    <lineage>
        <taxon>Eukaryota</taxon>
        <taxon>Metazoa</taxon>
        <taxon>Chordata</taxon>
        <taxon>Craniata</taxon>
        <taxon>Vertebrata</taxon>
        <taxon>Euteleostomi</taxon>
        <taxon>Actinopterygii</taxon>
        <taxon>Neopterygii</taxon>
        <taxon>Teleostei</taxon>
        <taxon>Protacanthopterygii</taxon>
        <taxon>Salmoniformes</taxon>
        <taxon>Salmonidae</taxon>
        <taxon>Salmoninae</taxon>
        <taxon>Hucho</taxon>
    </lineage>
</organism>
<comment type="similarity">
    <text evidence="2 7">Belongs to the IL-15/IL-21 family.</text>
</comment>